<proteinExistence type="predicted"/>
<organism evidence="2 3">
    <name type="scientific">Hymenobacter aranciens</name>
    <dbReference type="NCBI Taxonomy" id="3063996"/>
    <lineage>
        <taxon>Bacteria</taxon>
        <taxon>Pseudomonadati</taxon>
        <taxon>Bacteroidota</taxon>
        <taxon>Cytophagia</taxon>
        <taxon>Cytophagales</taxon>
        <taxon>Hymenobacteraceae</taxon>
        <taxon>Hymenobacter</taxon>
    </lineage>
</organism>
<evidence type="ECO:0000313" key="3">
    <source>
        <dbReference type="Proteomes" id="UP001176429"/>
    </source>
</evidence>
<feature type="coiled-coil region" evidence="1">
    <location>
        <begin position="216"/>
        <end position="258"/>
    </location>
</feature>
<protein>
    <recommendedName>
        <fullName evidence="4">ATP-binding protein</fullName>
    </recommendedName>
</protein>
<reference evidence="2" key="1">
    <citation type="submission" date="2023-07" db="EMBL/GenBank/DDBJ databases">
        <authorList>
            <person name="Kim M.K."/>
        </authorList>
    </citation>
    <scope>NUCLEOTIDE SEQUENCE</scope>
    <source>
        <strain evidence="2">ASUV-10-1</strain>
    </source>
</reference>
<accession>A0ABT9B967</accession>
<evidence type="ECO:0000256" key="1">
    <source>
        <dbReference type="SAM" id="Coils"/>
    </source>
</evidence>
<dbReference type="Proteomes" id="UP001176429">
    <property type="component" value="Unassembled WGS sequence"/>
</dbReference>
<evidence type="ECO:0008006" key="4">
    <source>
        <dbReference type="Google" id="ProtNLM"/>
    </source>
</evidence>
<sequence length="489" mass="55588">MTKLLRNLGYLEVVRGLIKEKTTLETKQQEVSDLLRDDLPSREQRFNLARQQQQAQIQRRELWLVSDEEALSAYFQHKPLVGDQSLSVVSEEILAQWLDKAESSLPLAQELAQEKSTIWHQAQHECHVAEEEYEKVVREPYPEALDTVQLLNKPSSEDWNKCHDAYQQRFAVLAASYVGEATALRYQPDTDLGPLIEAALSDTLEALVHADSDTLLDQAEYQLRAINEQSARIAERKMKLLGEVFEEVEQAVEDYQNEIGKISRYFQRGKTPITGGLRPVLKKKFSEKFPLEWLRFFRKVLRSREDGNTQEFQNLGGLSGMDDLMRGAFQAYTQQSSAPTVLELLNPKSYLELRFYMAFPNGEPDKGSTGQTFMFAALLNIARLSIIGRDQPGIRFMAIDEAHGLGSNLTTLLRLARTGTEKYQLISLSVEPLLNDAAPQHKQYFLFENPAPNARLNAPPIMVDKALVAELDFPTTLFNDEPDRPVTTL</sequence>
<evidence type="ECO:0000313" key="2">
    <source>
        <dbReference type="EMBL" id="MDO7874345.1"/>
    </source>
</evidence>
<comment type="caution">
    <text evidence="2">The sequence shown here is derived from an EMBL/GenBank/DDBJ whole genome shotgun (WGS) entry which is preliminary data.</text>
</comment>
<dbReference type="EMBL" id="JAUQSY010000003">
    <property type="protein sequence ID" value="MDO7874345.1"/>
    <property type="molecule type" value="Genomic_DNA"/>
</dbReference>
<keyword evidence="1" id="KW-0175">Coiled coil</keyword>
<keyword evidence="3" id="KW-1185">Reference proteome</keyword>
<gene>
    <name evidence="2" type="ORF">Q5H93_06345</name>
</gene>
<name>A0ABT9B967_9BACT</name>
<dbReference type="RefSeq" id="WP_305005658.1">
    <property type="nucleotide sequence ID" value="NZ_JAUQSY010000003.1"/>
</dbReference>